<organism evidence="2 3">
    <name type="scientific">Eumeta variegata</name>
    <name type="common">Bagworm moth</name>
    <name type="synonym">Eumeta japonica</name>
    <dbReference type="NCBI Taxonomy" id="151549"/>
    <lineage>
        <taxon>Eukaryota</taxon>
        <taxon>Metazoa</taxon>
        <taxon>Ecdysozoa</taxon>
        <taxon>Arthropoda</taxon>
        <taxon>Hexapoda</taxon>
        <taxon>Insecta</taxon>
        <taxon>Pterygota</taxon>
        <taxon>Neoptera</taxon>
        <taxon>Endopterygota</taxon>
        <taxon>Lepidoptera</taxon>
        <taxon>Glossata</taxon>
        <taxon>Ditrysia</taxon>
        <taxon>Tineoidea</taxon>
        <taxon>Psychidae</taxon>
        <taxon>Oiketicinae</taxon>
        <taxon>Eumeta</taxon>
    </lineage>
</organism>
<proteinExistence type="predicted"/>
<dbReference type="AlphaFoldDB" id="A0A4C1ZDT2"/>
<feature type="compositionally biased region" description="Polar residues" evidence="1">
    <location>
        <begin position="97"/>
        <end position="108"/>
    </location>
</feature>
<accession>A0A4C1ZDT2</accession>
<evidence type="ECO:0000256" key="1">
    <source>
        <dbReference type="SAM" id="MobiDB-lite"/>
    </source>
</evidence>
<comment type="caution">
    <text evidence="2">The sequence shown here is derived from an EMBL/GenBank/DDBJ whole genome shotgun (WGS) entry which is preliminary data.</text>
</comment>
<reference evidence="2 3" key="1">
    <citation type="journal article" date="2019" name="Commun. Biol.">
        <title>The bagworm genome reveals a unique fibroin gene that provides high tensile strength.</title>
        <authorList>
            <person name="Kono N."/>
            <person name="Nakamura H."/>
            <person name="Ohtoshi R."/>
            <person name="Tomita M."/>
            <person name="Numata K."/>
            <person name="Arakawa K."/>
        </authorList>
    </citation>
    <scope>NUCLEOTIDE SEQUENCE [LARGE SCALE GENOMIC DNA]</scope>
</reference>
<feature type="compositionally biased region" description="Polar residues" evidence="1">
    <location>
        <begin position="130"/>
        <end position="139"/>
    </location>
</feature>
<dbReference type="EMBL" id="BGZK01001812">
    <property type="protein sequence ID" value="GBP86726.1"/>
    <property type="molecule type" value="Genomic_DNA"/>
</dbReference>
<dbReference type="Proteomes" id="UP000299102">
    <property type="component" value="Unassembled WGS sequence"/>
</dbReference>
<protein>
    <submittedName>
        <fullName evidence="2">Uncharacterized protein</fullName>
    </submittedName>
</protein>
<evidence type="ECO:0000313" key="3">
    <source>
        <dbReference type="Proteomes" id="UP000299102"/>
    </source>
</evidence>
<evidence type="ECO:0000313" key="2">
    <source>
        <dbReference type="EMBL" id="GBP86726.1"/>
    </source>
</evidence>
<gene>
    <name evidence="2" type="ORF">EVAR_63731_1</name>
</gene>
<keyword evidence="3" id="KW-1185">Reference proteome</keyword>
<feature type="region of interest" description="Disordered" evidence="1">
    <location>
        <begin position="83"/>
        <end position="139"/>
    </location>
</feature>
<sequence>MKKEQWNNQKTFPLAHTSPFQLFTFRSLREVIQNPSKESRDDRMCIVVRCGGQMMGSVFRRSRLLYFSRASYVTVGIQLRRVHQSSSGDQEKLSVGTPKSSSTVTAVSGSDGEVVGRRSVRTGETRRWRTSTVRKSYDE</sequence>
<name>A0A4C1ZDT2_EUMVA</name>